<organism evidence="9 10">
    <name type="scientific">Nitzschia inconspicua</name>
    <dbReference type="NCBI Taxonomy" id="303405"/>
    <lineage>
        <taxon>Eukaryota</taxon>
        <taxon>Sar</taxon>
        <taxon>Stramenopiles</taxon>
        <taxon>Ochrophyta</taxon>
        <taxon>Bacillariophyta</taxon>
        <taxon>Bacillariophyceae</taxon>
        <taxon>Bacillariophycidae</taxon>
        <taxon>Bacillariales</taxon>
        <taxon>Bacillariaceae</taxon>
        <taxon>Nitzschia</taxon>
    </lineage>
</organism>
<dbReference type="InterPro" id="IPR000209">
    <property type="entry name" value="Peptidase_S8/S53_dom"/>
</dbReference>
<keyword evidence="10" id="KW-1185">Reference proteome</keyword>
<dbReference type="CDD" id="cd07477">
    <property type="entry name" value="Peptidases_S8_Subtilisin_subset"/>
    <property type="match status" value="1"/>
</dbReference>
<reference evidence="9" key="1">
    <citation type="journal article" date="2021" name="Sci. Rep.">
        <title>Diploid genomic architecture of Nitzschia inconspicua, an elite biomass production diatom.</title>
        <authorList>
            <person name="Oliver A."/>
            <person name="Podell S."/>
            <person name="Pinowska A."/>
            <person name="Traller J.C."/>
            <person name="Smith S.R."/>
            <person name="McClure R."/>
            <person name="Beliaev A."/>
            <person name="Bohutskyi P."/>
            <person name="Hill E.A."/>
            <person name="Rabines A."/>
            <person name="Zheng H."/>
            <person name="Allen L.Z."/>
            <person name="Kuo A."/>
            <person name="Grigoriev I.V."/>
            <person name="Allen A.E."/>
            <person name="Hazlebeck D."/>
            <person name="Allen E.E."/>
        </authorList>
    </citation>
    <scope>NUCLEOTIDE SEQUENCE</scope>
    <source>
        <strain evidence="9">Hildebrandi</strain>
    </source>
</reference>
<protein>
    <submittedName>
        <fullName evidence="9">Cold-active serine alkaline protease</fullName>
    </submittedName>
</protein>
<dbReference type="Proteomes" id="UP000693970">
    <property type="component" value="Unassembled WGS sequence"/>
</dbReference>
<evidence type="ECO:0000313" key="10">
    <source>
        <dbReference type="Proteomes" id="UP000693970"/>
    </source>
</evidence>
<dbReference type="InterPro" id="IPR023828">
    <property type="entry name" value="Peptidase_S8_Ser-AS"/>
</dbReference>
<evidence type="ECO:0000256" key="4">
    <source>
        <dbReference type="ARBA" id="ARBA00022825"/>
    </source>
</evidence>
<dbReference type="EMBL" id="JAGRRH010000017">
    <property type="protein sequence ID" value="KAG7352010.1"/>
    <property type="molecule type" value="Genomic_DNA"/>
</dbReference>
<accession>A0A9K3KXV4</accession>
<dbReference type="OrthoDB" id="43334at2759"/>
<dbReference type="InterPro" id="IPR023827">
    <property type="entry name" value="Peptidase_S8_Asp-AS"/>
</dbReference>
<keyword evidence="4 5" id="KW-0720">Serine protease</keyword>
<evidence type="ECO:0000256" key="3">
    <source>
        <dbReference type="ARBA" id="ARBA00022801"/>
    </source>
</evidence>
<dbReference type="PROSITE" id="PS00138">
    <property type="entry name" value="SUBTILASE_SER"/>
    <property type="match status" value="1"/>
</dbReference>
<comment type="similarity">
    <text evidence="1 5">Belongs to the peptidase S8 family.</text>
</comment>
<keyword evidence="2 5" id="KW-0645">Protease</keyword>
<proteinExistence type="inferred from homology"/>
<keyword evidence="3 5" id="KW-0378">Hydrolase</keyword>
<feature type="domain" description="Peptidase S8/S53" evidence="8">
    <location>
        <begin position="198"/>
        <end position="441"/>
    </location>
</feature>
<feature type="active site" description="Charge relay system" evidence="5">
    <location>
        <position position="207"/>
    </location>
</feature>
<dbReference type="PROSITE" id="PS51892">
    <property type="entry name" value="SUBTILASE"/>
    <property type="match status" value="1"/>
</dbReference>
<dbReference type="GO" id="GO:0005615">
    <property type="term" value="C:extracellular space"/>
    <property type="evidence" value="ECO:0007669"/>
    <property type="project" value="TreeGrafter"/>
</dbReference>
<feature type="region of interest" description="Disordered" evidence="6">
    <location>
        <begin position="454"/>
        <end position="483"/>
    </location>
</feature>
<sequence length="585" mass="62556">MRYFQQSLVALLGSIGLLCQCYAVIDDENDSVYFQNDAGSQNSKYFRHLRGRFGTHETLNGLGLQDGKSGDLFSSFDSPSLQLESAVRSEGSVTRVMLNCMDDETPLACKKRILDSTSEECLRFIHCLHEANAFAVEVKASCLDDLDGFIDDPVREMLHIPDSLEIHHSRDLQAGQALPYGIDLVRAREAWTQFGVKGENVRVCVIDTGVWRGHEDLDRLFGHEGNDLVQPWFRDVDGHGTHCTGVISASDNNLGVVGVAPNVEIFVARVFSPNGEFHSSDMIAGLEACRDGGANVISMSLGGPFGSFQEQRTFDSLFENYGIVTVAAAGNTGRFQDIYPASYSNVISVAAVDRNRRHASFSTRNNRVDVAAPGVSVVSTWANNRYASLSGTSMACPHVAGVVALMLSYVPSATPAQIFDAITASAVNPNTDGVDSSLGHGIVDAVAAIEALANSSGGGGGEQPSPTDAPFPPPPDSESGGGGISGDCIELTVTLRTDGFGSDTVHWLQSSTGDILFFRRNLGSFETFQESACLDPSGCFAYHIRDAFCDGIRGEGVEIRYGNELVFSGGNFGCGGYILLGDGCT</sequence>
<evidence type="ECO:0000256" key="5">
    <source>
        <dbReference type="PROSITE-ProRule" id="PRU01240"/>
    </source>
</evidence>
<evidence type="ECO:0000256" key="2">
    <source>
        <dbReference type="ARBA" id="ARBA00022670"/>
    </source>
</evidence>
<dbReference type="Pfam" id="PF00082">
    <property type="entry name" value="Peptidase_S8"/>
    <property type="match status" value="1"/>
</dbReference>
<dbReference type="PROSITE" id="PS00137">
    <property type="entry name" value="SUBTILASE_HIS"/>
    <property type="match status" value="1"/>
</dbReference>
<dbReference type="InterPro" id="IPR034202">
    <property type="entry name" value="Subtilisin_Carlsberg-like"/>
</dbReference>
<dbReference type="PANTHER" id="PTHR43806">
    <property type="entry name" value="PEPTIDASE S8"/>
    <property type="match status" value="1"/>
</dbReference>
<dbReference type="GO" id="GO:0006508">
    <property type="term" value="P:proteolysis"/>
    <property type="evidence" value="ECO:0007669"/>
    <property type="project" value="UniProtKB-KW"/>
</dbReference>
<evidence type="ECO:0000256" key="7">
    <source>
        <dbReference type="SAM" id="SignalP"/>
    </source>
</evidence>
<reference evidence="9" key="2">
    <citation type="submission" date="2021-04" db="EMBL/GenBank/DDBJ databases">
        <authorList>
            <person name="Podell S."/>
        </authorList>
    </citation>
    <scope>NUCLEOTIDE SEQUENCE</scope>
    <source>
        <strain evidence="9">Hildebrandi</strain>
    </source>
</reference>
<feature type="compositionally biased region" description="Pro residues" evidence="6">
    <location>
        <begin position="467"/>
        <end position="476"/>
    </location>
</feature>
<evidence type="ECO:0000313" key="9">
    <source>
        <dbReference type="EMBL" id="KAG7352010.1"/>
    </source>
</evidence>
<evidence type="ECO:0000259" key="8">
    <source>
        <dbReference type="Pfam" id="PF00082"/>
    </source>
</evidence>
<gene>
    <name evidence="9" type="ORF">IV203_008058</name>
</gene>
<dbReference type="AlphaFoldDB" id="A0A9K3KXV4"/>
<keyword evidence="7" id="KW-0732">Signal</keyword>
<evidence type="ECO:0000256" key="6">
    <source>
        <dbReference type="SAM" id="MobiDB-lite"/>
    </source>
</evidence>
<dbReference type="GO" id="GO:0004252">
    <property type="term" value="F:serine-type endopeptidase activity"/>
    <property type="evidence" value="ECO:0007669"/>
    <property type="project" value="UniProtKB-UniRule"/>
</dbReference>
<feature type="signal peptide" evidence="7">
    <location>
        <begin position="1"/>
        <end position="23"/>
    </location>
</feature>
<dbReference type="InterPro" id="IPR022398">
    <property type="entry name" value="Peptidase_S8_His-AS"/>
</dbReference>
<dbReference type="PROSITE" id="PS00136">
    <property type="entry name" value="SUBTILASE_ASP"/>
    <property type="match status" value="1"/>
</dbReference>
<dbReference type="PANTHER" id="PTHR43806:SF11">
    <property type="entry name" value="CEREVISIN-RELATED"/>
    <property type="match status" value="1"/>
</dbReference>
<feature type="chain" id="PRO_5039951001" evidence="7">
    <location>
        <begin position="24"/>
        <end position="585"/>
    </location>
</feature>
<evidence type="ECO:0000256" key="1">
    <source>
        <dbReference type="ARBA" id="ARBA00011073"/>
    </source>
</evidence>
<name>A0A9K3KXV4_9STRA</name>
<feature type="active site" description="Charge relay system" evidence="5">
    <location>
        <position position="393"/>
    </location>
</feature>
<comment type="caution">
    <text evidence="9">The sequence shown here is derived from an EMBL/GenBank/DDBJ whole genome shotgun (WGS) entry which is preliminary data.</text>
</comment>
<feature type="active site" description="Charge relay system" evidence="5">
    <location>
        <position position="239"/>
    </location>
</feature>
<dbReference type="InterPro" id="IPR050131">
    <property type="entry name" value="Peptidase_S8_subtilisin-like"/>
</dbReference>